<dbReference type="EMBL" id="JACXAD010000006">
    <property type="protein sequence ID" value="MBD2767581.1"/>
    <property type="molecule type" value="Genomic_DNA"/>
</dbReference>
<name>A0A927BBU8_9BACT</name>
<comment type="caution">
    <text evidence="1">The sequence shown here is derived from an EMBL/GenBank/DDBJ whole genome shotgun (WGS) entry which is preliminary data.</text>
</comment>
<dbReference type="Proteomes" id="UP000612233">
    <property type="component" value="Unassembled WGS sequence"/>
</dbReference>
<sequence length="138" mass="15502">MLLSLAPASKEFIISDSTRNMALPKKGLRKITVNDCRYAWSVTGNDYVVHLSIVPLDNLGRLLTTEFGYHSKLTGKLHDTAGKVIGYSTKQQLIITPYIVRQVIQYALSKGWEPKEKGPQLHLPDIEGMIDLRLAHED</sequence>
<protein>
    <submittedName>
        <fullName evidence="1">Uncharacterized protein</fullName>
    </submittedName>
</protein>
<evidence type="ECO:0000313" key="1">
    <source>
        <dbReference type="EMBL" id="MBD2767581.1"/>
    </source>
</evidence>
<dbReference type="RefSeq" id="WP_191004406.1">
    <property type="nucleotide sequence ID" value="NZ_JACXAD010000006.1"/>
</dbReference>
<keyword evidence="2" id="KW-1185">Reference proteome</keyword>
<accession>A0A927BBU8</accession>
<proteinExistence type="predicted"/>
<gene>
    <name evidence="1" type="ORF">IC235_06715</name>
</gene>
<organism evidence="1 2">
    <name type="scientific">Hymenobacter montanus</name>
    <dbReference type="NCBI Taxonomy" id="2771359"/>
    <lineage>
        <taxon>Bacteria</taxon>
        <taxon>Pseudomonadati</taxon>
        <taxon>Bacteroidota</taxon>
        <taxon>Cytophagia</taxon>
        <taxon>Cytophagales</taxon>
        <taxon>Hymenobacteraceae</taxon>
        <taxon>Hymenobacter</taxon>
    </lineage>
</organism>
<evidence type="ECO:0000313" key="2">
    <source>
        <dbReference type="Proteomes" id="UP000612233"/>
    </source>
</evidence>
<dbReference type="AlphaFoldDB" id="A0A927BBU8"/>
<reference evidence="1" key="1">
    <citation type="submission" date="2020-09" db="EMBL/GenBank/DDBJ databases">
        <authorList>
            <person name="Kim M.K."/>
        </authorList>
    </citation>
    <scope>NUCLEOTIDE SEQUENCE</scope>
    <source>
        <strain evidence="1">BT664</strain>
    </source>
</reference>